<keyword evidence="3" id="KW-0067">ATP-binding</keyword>
<accession>A0ABQ6BSX1</accession>
<dbReference type="RefSeq" id="WP_018746279.1">
    <property type="nucleotide sequence ID" value="NZ_BSOZ01000001.1"/>
</dbReference>
<dbReference type="SMART" id="SM00382">
    <property type="entry name" value="AAA"/>
    <property type="match status" value="1"/>
</dbReference>
<comment type="caution">
    <text evidence="5">The sequence shown here is derived from an EMBL/GenBank/DDBJ whole genome shotgun (WGS) entry which is preliminary data.</text>
</comment>
<evidence type="ECO:0000313" key="5">
    <source>
        <dbReference type="EMBL" id="GLS02988.1"/>
    </source>
</evidence>
<dbReference type="InterPro" id="IPR020568">
    <property type="entry name" value="Ribosomal_Su5_D2-typ_SF"/>
</dbReference>
<dbReference type="PANTHER" id="PTHR32039:SF7">
    <property type="entry name" value="COMPETENCE PROTEIN COMM"/>
    <property type="match status" value="1"/>
</dbReference>
<proteinExistence type="inferred from homology"/>
<protein>
    <submittedName>
        <fullName evidence="5">ATP-dependent protease</fullName>
    </submittedName>
</protein>
<dbReference type="InterPro" id="IPR000523">
    <property type="entry name" value="Mg_chelatse_chII-like_cat_dom"/>
</dbReference>
<dbReference type="InterPro" id="IPR014721">
    <property type="entry name" value="Ribsml_uS5_D2-typ_fold_subgr"/>
</dbReference>
<dbReference type="GO" id="GO:0008233">
    <property type="term" value="F:peptidase activity"/>
    <property type="evidence" value="ECO:0007669"/>
    <property type="project" value="UniProtKB-KW"/>
</dbReference>
<dbReference type="Pfam" id="PF13541">
    <property type="entry name" value="ChlI"/>
    <property type="match status" value="1"/>
</dbReference>
<dbReference type="EMBL" id="BSOZ01000001">
    <property type="protein sequence ID" value="GLS02988.1"/>
    <property type="molecule type" value="Genomic_DNA"/>
</dbReference>
<dbReference type="Pfam" id="PF13335">
    <property type="entry name" value="Mg_chelatase_C"/>
    <property type="match status" value="1"/>
</dbReference>
<keyword evidence="6" id="KW-1185">Reference proteome</keyword>
<evidence type="ECO:0000256" key="3">
    <source>
        <dbReference type="ARBA" id="ARBA00022840"/>
    </source>
</evidence>
<dbReference type="PROSITE" id="PS50051">
    <property type="entry name" value="MCM_2"/>
    <property type="match status" value="1"/>
</dbReference>
<dbReference type="Proteomes" id="UP001156836">
    <property type="component" value="Unassembled WGS sequence"/>
</dbReference>
<dbReference type="PRINTS" id="PR01657">
    <property type="entry name" value="MCMFAMILY"/>
</dbReference>
<keyword evidence="5" id="KW-0645">Protease</keyword>
<organism evidence="5 6">
    <name type="scientific">Chitiniphilus shinanonensis</name>
    <dbReference type="NCBI Taxonomy" id="553088"/>
    <lineage>
        <taxon>Bacteria</taxon>
        <taxon>Pseudomonadati</taxon>
        <taxon>Pseudomonadota</taxon>
        <taxon>Betaproteobacteria</taxon>
        <taxon>Neisseriales</taxon>
        <taxon>Chitinibacteraceae</taxon>
        <taxon>Chitiniphilus</taxon>
    </lineage>
</organism>
<dbReference type="InterPro" id="IPR003593">
    <property type="entry name" value="AAA+_ATPase"/>
</dbReference>
<dbReference type="InterPro" id="IPR001208">
    <property type="entry name" value="MCM_dom"/>
</dbReference>
<name>A0ABQ6BSX1_9NEIS</name>
<comment type="similarity">
    <text evidence="1">Belongs to the Mg-chelatase subunits D/I family. ComM subfamily.</text>
</comment>
<evidence type="ECO:0000256" key="2">
    <source>
        <dbReference type="ARBA" id="ARBA00022741"/>
    </source>
</evidence>
<dbReference type="NCBIfam" id="TIGR00368">
    <property type="entry name" value="YifB family Mg chelatase-like AAA ATPase"/>
    <property type="match status" value="1"/>
</dbReference>
<dbReference type="InterPro" id="IPR004482">
    <property type="entry name" value="Mg_chelat-rel"/>
</dbReference>
<keyword evidence="2" id="KW-0547">Nucleotide-binding</keyword>
<sequence length="496" mass="52895">MSLAIVHSRALVGLAAHPVVVEVHLANGLPAFNLVGLPDTEVKESRERVRAALTVSGFEFPNRRITVNLAPADLPKSSGLYDLPIALGILAASEQLPLRPLTEYEFAGELGLTGELRTIRGGIALARAASLARRALILPMAAADEAALIPEATIHGAHHLLEVCKHFAAGEMLPVVSTSAMCASTSYPDMADVRGQGQAKRALEIAAAGRHSLLLVGPPGTGKSMLAQRLPGLLPPMTTEEALEAATIQSLSRTGFAPGTFGIRPFRMPHHTSSAAALVGGGGIPQPGEVSLAHHGVLFLDELPEFDRRALEVLREPLENGQIHISRAAHTAEFPARFQLVAAMNPCPCGYQGHPQKACRCTPEQVNRYRGKLSGPLLDRIDMLVEVPALPPSALQEGPRGATSEAIRKRAVAARQRQLARQDKANAMLEAAEVDRHCIAEDAARALLATAMEKLGLSARAYHRLLRLARTIADLDDAAVISAHHMAEAIQLRRSL</sequence>
<dbReference type="GO" id="GO:0006508">
    <property type="term" value="P:proteolysis"/>
    <property type="evidence" value="ECO:0007669"/>
    <property type="project" value="UniProtKB-KW"/>
</dbReference>
<evidence type="ECO:0000259" key="4">
    <source>
        <dbReference type="PROSITE" id="PS50051"/>
    </source>
</evidence>
<evidence type="ECO:0000313" key="6">
    <source>
        <dbReference type="Proteomes" id="UP001156836"/>
    </source>
</evidence>
<gene>
    <name evidence="5" type="ORF">GCM10007860_01310</name>
</gene>
<dbReference type="Gene3D" id="3.40.50.300">
    <property type="entry name" value="P-loop containing nucleotide triphosphate hydrolases"/>
    <property type="match status" value="1"/>
</dbReference>
<dbReference type="InterPro" id="IPR027417">
    <property type="entry name" value="P-loop_NTPase"/>
</dbReference>
<evidence type="ECO:0000256" key="1">
    <source>
        <dbReference type="ARBA" id="ARBA00006354"/>
    </source>
</evidence>
<dbReference type="InterPro" id="IPR045006">
    <property type="entry name" value="CHLI-like"/>
</dbReference>
<keyword evidence="5" id="KW-0378">Hydrolase</keyword>
<dbReference type="Gene3D" id="3.30.230.10">
    <property type="match status" value="1"/>
</dbReference>
<dbReference type="Pfam" id="PF01078">
    <property type="entry name" value="Mg_chelatase"/>
    <property type="match status" value="1"/>
</dbReference>
<dbReference type="NCBIfam" id="NF007365">
    <property type="entry name" value="PRK09862.1"/>
    <property type="match status" value="1"/>
</dbReference>
<reference evidence="6" key="1">
    <citation type="journal article" date="2019" name="Int. J. Syst. Evol. Microbiol.">
        <title>The Global Catalogue of Microorganisms (GCM) 10K type strain sequencing project: providing services to taxonomists for standard genome sequencing and annotation.</title>
        <authorList>
            <consortium name="The Broad Institute Genomics Platform"/>
            <consortium name="The Broad Institute Genome Sequencing Center for Infectious Disease"/>
            <person name="Wu L."/>
            <person name="Ma J."/>
        </authorList>
    </citation>
    <scope>NUCLEOTIDE SEQUENCE [LARGE SCALE GENOMIC DNA]</scope>
    <source>
        <strain evidence="6">NBRC 104970</strain>
    </source>
</reference>
<dbReference type="InterPro" id="IPR025158">
    <property type="entry name" value="Mg_chelat-rel_C"/>
</dbReference>
<dbReference type="SUPFAM" id="SSF52540">
    <property type="entry name" value="P-loop containing nucleoside triphosphate hydrolases"/>
    <property type="match status" value="1"/>
</dbReference>
<feature type="domain" description="MCM C-terminal AAA(+) ATPase" evidence="4">
    <location>
        <begin position="286"/>
        <end position="387"/>
    </location>
</feature>
<dbReference type="SUPFAM" id="SSF54211">
    <property type="entry name" value="Ribosomal protein S5 domain 2-like"/>
    <property type="match status" value="1"/>
</dbReference>
<dbReference type="PANTHER" id="PTHR32039">
    <property type="entry name" value="MAGNESIUM-CHELATASE SUBUNIT CHLI"/>
    <property type="match status" value="1"/>
</dbReference>